<accession>A0A5J4UFA7</accession>
<feature type="region of interest" description="Disordered" evidence="1">
    <location>
        <begin position="191"/>
        <end position="223"/>
    </location>
</feature>
<dbReference type="InterPro" id="IPR052055">
    <property type="entry name" value="Hepadnavirus_pol/RT"/>
</dbReference>
<comment type="caution">
    <text evidence="2">The sequence shown here is derived from an EMBL/GenBank/DDBJ whole genome shotgun (WGS) entry which is preliminary data.</text>
</comment>
<dbReference type="CDD" id="cd09275">
    <property type="entry name" value="RNase_HI_RT_DIRS1"/>
    <property type="match status" value="1"/>
</dbReference>
<dbReference type="PANTHER" id="PTHR33050">
    <property type="entry name" value="REVERSE TRANSCRIPTASE DOMAIN-CONTAINING PROTEIN"/>
    <property type="match status" value="1"/>
</dbReference>
<evidence type="ECO:0000256" key="1">
    <source>
        <dbReference type="SAM" id="MobiDB-lite"/>
    </source>
</evidence>
<dbReference type="Proteomes" id="UP000324800">
    <property type="component" value="Unassembled WGS sequence"/>
</dbReference>
<dbReference type="AlphaFoldDB" id="A0A5J4UFA7"/>
<protein>
    <recommendedName>
        <fullName evidence="4">RNase H type-1 domain-containing protein</fullName>
    </recommendedName>
</protein>
<dbReference type="EMBL" id="SNRW01017089">
    <property type="protein sequence ID" value="KAA6368701.1"/>
    <property type="molecule type" value="Genomic_DNA"/>
</dbReference>
<proteinExistence type="predicted"/>
<gene>
    <name evidence="2" type="ORF">EZS28_035770</name>
</gene>
<dbReference type="OrthoDB" id="7477527at2759"/>
<evidence type="ECO:0008006" key="4">
    <source>
        <dbReference type="Google" id="ProtNLM"/>
    </source>
</evidence>
<sequence>MLDQNPTAMMTTDAAERGCGATLQSINLNLLDAGLWKGKQHLTDSVYNEMAEVPLALRSFQRALINEVVQVLLLQTDNQTVEYLFGRWRATFALLHLVRTIFQVQTKLKIKLKTIHIQGLRNKDADSFSRLAWRGDYRINPSILILTMNTLNFITGIDIIVTRTNKSVKDITHCQRIDTQLEKRDIQHQLIQSKPSDSSTNRINPENFEENEDGTLDCHVSNA</sequence>
<reference evidence="2 3" key="1">
    <citation type="submission" date="2019-03" db="EMBL/GenBank/DDBJ databases">
        <title>Single cell metagenomics reveals metabolic interactions within the superorganism composed of flagellate Streblomastix strix and complex community of Bacteroidetes bacteria on its surface.</title>
        <authorList>
            <person name="Treitli S.C."/>
            <person name="Kolisko M."/>
            <person name="Husnik F."/>
            <person name="Keeling P."/>
            <person name="Hampl V."/>
        </authorList>
    </citation>
    <scope>NUCLEOTIDE SEQUENCE [LARGE SCALE GENOMIC DNA]</scope>
    <source>
        <strain evidence="2">ST1C</strain>
    </source>
</reference>
<name>A0A5J4UFA7_9EUKA</name>
<evidence type="ECO:0000313" key="3">
    <source>
        <dbReference type="Proteomes" id="UP000324800"/>
    </source>
</evidence>
<evidence type="ECO:0000313" key="2">
    <source>
        <dbReference type="EMBL" id="KAA6368701.1"/>
    </source>
</evidence>
<feature type="compositionally biased region" description="Polar residues" evidence="1">
    <location>
        <begin position="191"/>
        <end position="204"/>
    </location>
</feature>
<organism evidence="2 3">
    <name type="scientific">Streblomastix strix</name>
    <dbReference type="NCBI Taxonomy" id="222440"/>
    <lineage>
        <taxon>Eukaryota</taxon>
        <taxon>Metamonada</taxon>
        <taxon>Preaxostyla</taxon>
        <taxon>Oxymonadida</taxon>
        <taxon>Streblomastigidae</taxon>
        <taxon>Streblomastix</taxon>
    </lineage>
</organism>
<dbReference type="PANTHER" id="PTHR33050:SF7">
    <property type="entry name" value="RIBONUCLEASE H"/>
    <property type="match status" value="1"/>
</dbReference>